<dbReference type="EMBL" id="DS113593">
    <property type="protein sequence ID" value="EAY00669.1"/>
    <property type="molecule type" value="Genomic_DNA"/>
</dbReference>
<sequence>MSVLWFFGFCRDIFSIIIEIERFWLLLRNNDPEAKNSGDECENASRSKKRAFLAICGSANA</sequence>
<dbReference type="AlphaFoldDB" id="A2F361"/>
<dbReference type="RefSeq" id="XP_001313598.1">
    <property type="nucleotide sequence ID" value="XM_001313597.1"/>
</dbReference>
<protein>
    <submittedName>
        <fullName evidence="1">Uncharacterized protein</fullName>
    </submittedName>
</protein>
<dbReference type="InParanoid" id="A2F361"/>
<dbReference type="Proteomes" id="UP000001542">
    <property type="component" value="Unassembled WGS sequence"/>
</dbReference>
<dbReference type="VEuPathDB" id="TrichDB:TVAGG3_0950560"/>
<accession>A2F361</accession>
<organism evidence="1 2">
    <name type="scientific">Trichomonas vaginalis (strain ATCC PRA-98 / G3)</name>
    <dbReference type="NCBI Taxonomy" id="412133"/>
    <lineage>
        <taxon>Eukaryota</taxon>
        <taxon>Metamonada</taxon>
        <taxon>Parabasalia</taxon>
        <taxon>Trichomonadida</taxon>
        <taxon>Trichomonadidae</taxon>
        <taxon>Trichomonas</taxon>
    </lineage>
</organism>
<keyword evidence="2" id="KW-1185">Reference proteome</keyword>
<dbReference type="VEuPathDB" id="TrichDB:TVAG_208610"/>
<name>A2F361_TRIV3</name>
<reference evidence="1" key="2">
    <citation type="journal article" date="2007" name="Science">
        <title>Draft genome sequence of the sexually transmitted pathogen Trichomonas vaginalis.</title>
        <authorList>
            <person name="Carlton J.M."/>
            <person name="Hirt R.P."/>
            <person name="Silva J.C."/>
            <person name="Delcher A.L."/>
            <person name="Schatz M."/>
            <person name="Zhao Q."/>
            <person name="Wortman J.R."/>
            <person name="Bidwell S.L."/>
            <person name="Alsmark U.C.M."/>
            <person name="Besteiro S."/>
            <person name="Sicheritz-Ponten T."/>
            <person name="Noel C.J."/>
            <person name="Dacks J.B."/>
            <person name="Foster P.G."/>
            <person name="Simillion C."/>
            <person name="Van de Peer Y."/>
            <person name="Miranda-Saavedra D."/>
            <person name="Barton G.J."/>
            <person name="Westrop G.D."/>
            <person name="Mueller S."/>
            <person name="Dessi D."/>
            <person name="Fiori P.L."/>
            <person name="Ren Q."/>
            <person name="Paulsen I."/>
            <person name="Zhang H."/>
            <person name="Bastida-Corcuera F.D."/>
            <person name="Simoes-Barbosa A."/>
            <person name="Brown M.T."/>
            <person name="Hayes R.D."/>
            <person name="Mukherjee M."/>
            <person name="Okumura C.Y."/>
            <person name="Schneider R."/>
            <person name="Smith A.J."/>
            <person name="Vanacova S."/>
            <person name="Villalvazo M."/>
            <person name="Haas B.J."/>
            <person name="Pertea M."/>
            <person name="Feldblyum T.V."/>
            <person name="Utterback T.R."/>
            <person name="Shu C.L."/>
            <person name="Osoegawa K."/>
            <person name="de Jong P.J."/>
            <person name="Hrdy I."/>
            <person name="Horvathova L."/>
            <person name="Zubacova Z."/>
            <person name="Dolezal P."/>
            <person name="Malik S.B."/>
            <person name="Logsdon J.M. Jr."/>
            <person name="Henze K."/>
            <person name="Gupta A."/>
            <person name="Wang C.C."/>
            <person name="Dunne R.L."/>
            <person name="Upcroft J.A."/>
            <person name="Upcroft P."/>
            <person name="White O."/>
            <person name="Salzberg S.L."/>
            <person name="Tang P."/>
            <person name="Chiu C.-H."/>
            <person name="Lee Y.-S."/>
            <person name="Embley T.M."/>
            <person name="Coombs G.H."/>
            <person name="Mottram J.C."/>
            <person name="Tachezy J."/>
            <person name="Fraser-Liggett C.M."/>
            <person name="Johnson P.J."/>
        </authorList>
    </citation>
    <scope>NUCLEOTIDE SEQUENCE [LARGE SCALE GENOMIC DNA]</scope>
    <source>
        <strain evidence="1">G3</strain>
    </source>
</reference>
<reference evidence="1" key="1">
    <citation type="submission" date="2006-10" db="EMBL/GenBank/DDBJ databases">
        <authorList>
            <person name="Amadeo P."/>
            <person name="Zhao Q."/>
            <person name="Wortman J."/>
            <person name="Fraser-Liggett C."/>
            <person name="Carlton J."/>
        </authorList>
    </citation>
    <scope>NUCLEOTIDE SEQUENCE</scope>
    <source>
        <strain evidence="1">G3</strain>
    </source>
</reference>
<evidence type="ECO:0000313" key="2">
    <source>
        <dbReference type="Proteomes" id="UP000001542"/>
    </source>
</evidence>
<dbReference type="KEGG" id="tva:4758491"/>
<proteinExistence type="predicted"/>
<gene>
    <name evidence="1" type="ORF">TVAG_208610</name>
</gene>
<evidence type="ECO:0000313" key="1">
    <source>
        <dbReference type="EMBL" id="EAY00669.1"/>
    </source>
</evidence>